<comment type="similarity">
    <text evidence="11">Belongs to the SEDS family. FtsW subfamily.</text>
</comment>
<evidence type="ECO:0000256" key="3">
    <source>
        <dbReference type="ARBA" id="ARBA00022679"/>
    </source>
</evidence>
<evidence type="ECO:0000256" key="2">
    <source>
        <dbReference type="ARBA" id="ARBA00022676"/>
    </source>
</evidence>
<protein>
    <recommendedName>
        <fullName evidence="12">Probable peptidoglycan glycosyltransferase FtsW</fullName>
        <ecNumber evidence="14">2.4.99.28</ecNumber>
    </recommendedName>
    <alternativeName>
        <fullName evidence="13">Cell division protein FtsW</fullName>
    </alternativeName>
    <alternativeName>
        <fullName evidence="10">Cell wall polymerase</fullName>
    </alternativeName>
    <alternativeName>
        <fullName evidence="9">Peptidoglycan polymerase</fullName>
    </alternativeName>
</protein>
<feature type="transmembrane region" description="Helical" evidence="17">
    <location>
        <begin position="351"/>
        <end position="370"/>
    </location>
</feature>
<organism evidence="18 19">
    <name type="scientific">Okeania hirsuta</name>
    <dbReference type="NCBI Taxonomy" id="1458930"/>
    <lineage>
        <taxon>Bacteria</taxon>
        <taxon>Bacillati</taxon>
        <taxon>Cyanobacteriota</taxon>
        <taxon>Cyanophyceae</taxon>
        <taxon>Oscillatoriophycideae</taxon>
        <taxon>Oscillatoriales</taxon>
        <taxon>Microcoleaceae</taxon>
        <taxon>Okeania</taxon>
    </lineage>
</organism>
<keyword evidence="7 17" id="KW-1133">Transmembrane helix</keyword>
<dbReference type="PROSITE" id="PS00428">
    <property type="entry name" value="FTSW_RODA_SPOVE"/>
    <property type="match status" value="1"/>
</dbReference>
<proteinExistence type="inferred from homology"/>
<evidence type="ECO:0000256" key="10">
    <source>
        <dbReference type="ARBA" id="ARBA00033270"/>
    </source>
</evidence>
<dbReference type="InterPro" id="IPR001182">
    <property type="entry name" value="FtsW/RodA"/>
</dbReference>
<evidence type="ECO:0000256" key="14">
    <source>
        <dbReference type="ARBA" id="ARBA00044770"/>
    </source>
</evidence>
<dbReference type="GO" id="GO:0015648">
    <property type="term" value="F:lipid-linked peptidoglycan transporter activity"/>
    <property type="evidence" value="ECO:0007669"/>
    <property type="project" value="TreeGrafter"/>
</dbReference>
<evidence type="ECO:0000256" key="9">
    <source>
        <dbReference type="ARBA" id="ARBA00032370"/>
    </source>
</evidence>
<dbReference type="GO" id="GO:0008360">
    <property type="term" value="P:regulation of cell shape"/>
    <property type="evidence" value="ECO:0007669"/>
    <property type="project" value="UniProtKB-KW"/>
</dbReference>
<evidence type="ECO:0000256" key="6">
    <source>
        <dbReference type="ARBA" id="ARBA00022984"/>
    </source>
</evidence>
<evidence type="ECO:0000256" key="5">
    <source>
        <dbReference type="ARBA" id="ARBA00022960"/>
    </source>
</evidence>
<accession>A0A3N6PMY5</accession>
<dbReference type="GO" id="GO:0008955">
    <property type="term" value="F:peptidoglycan glycosyltransferase activity"/>
    <property type="evidence" value="ECO:0007669"/>
    <property type="project" value="UniProtKB-EC"/>
</dbReference>
<evidence type="ECO:0000313" key="18">
    <source>
        <dbReference type="EMBL" id="RQH44648.1"/>
    </source>
</evidence>
<dbReference type="Pfam" id="PF01098">
    <property type="entry name" value="FTSW_RODA_SPOVE"/>
    <property type="match status" value="1"/>
</dbReference>
<feature type="transmembrane region" description="Helical" evidence="17">
    <location>
        <begin position="282"/>
        <end position="306"/>
    </location>
</feature>
<keyword evidence="2" id="KW-0328">Glycosyltransferase</keyword>
<feature type="transmembrane region" description="Helical" evidence="17">
    <location>
        <begin position="315"/>
        <end position="339"/>
    </location>
</feature>
<dbReference type="AlphaFoldDB" id="A0A3N6PMY5"/>
<keyword evidence="5" id="KW-0133">Cell shape</keyword>
<reference evidence="18 19" key="1">
    <citation type="journal article" date="2018" name="ACS Chem. Biol.">
        <title>Ketoreductase domain dysfunction expands chemodiversity: malyngamide biosynthesis in the cyanobacterium Okeania hirsuta.</title>
        <authorList>
            <person name="Moss N.A."/>
            <person name="Leao T."/>
            <person name="Rankin M."/>
            <person name="McCullough T.M."/>
            <person name="Qu P."/>
            <person name="Korobeynikov A."/>
            <person name="Smith J.L."/>
            <person name="Gerwick L."/>
            <person name="Gerwick W.H."/>
        </authorList>
    </citation>
    <scope>NUCLEOTIDE SEQUENCE [LARGE SCALE GENOMIC DNA]</scope>
    <source>
        <strain evidence="18 19">PAB10Feb10-1</strain>
    </source>
</reference>
<evidence type="ECO:0000256" key="11">
    <source>
        <dbReference type="ARBA" id="ARBA00038053"/>
    </source>
</evidence>
<dbReference type="OrthoDB" id="9768187at2"/>
<comment type="catalytic activity">
    <reaction evidence="15">
        <text>[GlcNAc-(1-&gt;4)-Mur2Ac(oyl-L-Ala-gamma-D-Glu-L-Lys-D-Ala-D-Ala)](n)-di-trans,octa-cis-undecaprenyl diphosphate + beta-D-GlcNAc-(1-&gt;4)-Mur2Ac(oyl-L-Ala-gamma-D-Glu-L-Lys-D-Ala-D-Ala)-di-trans,octa-cis-undecaprenyl diphosphate = [GlcNAc-(1-&gt;4)-Mur2Ac(oyl-L-Ala-gamma-D-Glu-L-Lys-D-Ala-D-Ala)](n+1)-di-trans,octa-cis-undecaprenyl diphosphate + di-trans,octa-cis-undecaprenyl diphosphate + H(+)</text>
        <dbReference type="Rhea" id="RHEA:23708"/>
        <dbReference type="Rhea" id="RHEA-COMP:9602"/>
        <dbReference type="Rhea" id="RHEA-COMP:9603"/>
        <dbReference type="ChEBI" id="CHEBI:15378"/>
        <dbReference type="ChEBI" id="CHEBI:58405"/>
        <dbReference type="ChEBI" id="CHEBI:60033"/>
        <dbReference type="ChEBI" id="CHEBI:78435"/>
        <dbReference type="EC" id="2.4.99.28"/>
    </reaction>
</comment>
<evidence type="ECO:0000256" key="4">
    <source>
        <dbReference type="ARBA" id="ARBA00022692"/>
    </source>
</evidence>
<evidence type="ECO:0000256" key="16">
    <source>
        <dbReference type="ARBA" id="ARBA00049966"/>
    </source>
</evidence>
<feature type="transmembrane region" description="Helical" evidence="17">
    <location>
        <begin position="62"/>
        <end position="80"/>
    </location>
</feature>
<evidence type="ECO:0000256" key="17">
    <source>
        <dbReference type="SAM" id="Phobius"/>
    </source>
</evidence>
<dbReference type="GO" id="GO:0032153">
    <property type="term" value="C:cell division site"/>
    <property type="evidence" value="ECO:0007669"/>
    <property type="project" value="TreeGrafter"/>
</dbReference>
<evidence type="ECO:0000256" key="15">
    <source>
        <dbReference type="ARBA" id="ARBA00049902"/>
    </source>
</evidence>
<dbReference type="PANTHER" id="PTHR30474">
    <property type="entry name" value="CELL CYCLE PROTEIN"/>
    <property type="match status" value="1"/>
</dbReference>
<feature type="transmembrane region" description="Helical" evidence="17">
    <location>
        <begin position="181"/>
        <end position="214"/>
    </location>
</feature>
<evidence type="ECO:0000256" key="13">
    <source>
        <dbReference type="ARBA" id="ARBA00041418"/>
    </source>
</evidence>
<dbReference type="GO" id="GO:0005886">
    <property type="term" value="C:plasma membrane"/>
    <property type="evidence" value="ECO:0007669"/>
    <property type="project" value="TreeGrafter"/>
</dbReference>
<sequence length="393" mass="43683">MDLRYLIPFFDPKVQTWTIEARLLRWFTFLWLFIGLVVLFSASYSSGATEYGDGLYFFKRQLIWALVGTMGFNIIVYTRLSTMLQTAKIGIILILTLLFLTLVPGIGTTINGATRWISLGPVVIQPSELMKPFLVLQAANLYSKWNRLTWLVRITWLCTFSLILASILLQPNLSTTALCGMILWFIAFAAGLPYFYLGGIALGGFLLATISVSINDYQRRRVLSFTNPWADSMGDGYQLIQSLLAVASGDIWGSGFGLSQQKLHFLPIPYSDFIFSVYAEEFGFVGALLLLILLAIYSIIALRVALKATRMAHQLVAIGVMIALVGQSFLNIGVATGILPTTGLPLPMFSYGGSSMIGSLSLAGLLVRVAREENQADVLILKERRLRRQRYVQ</sequence>
<keyword evidence="19" id="KW-1185">Reference proteome</keyword>
<gene>
    <name evidence="18" type="ORF">D5R40_11355</name>
</gene>
<dbReference type="EMBL" id="RCBY01000051">
    <property type="protein sequence ID" value="RQH44648.1"/>
    <property type="molecule type" value="Genomic_DNA"/>
</dbReference>
<dbReference type="Proteomes" id="UP000269154">
    <property type="component" value="Unassembled WGS sequence"/>
</dbReference>
<keyword evidence="8 17" id="KW-0472">Membrane</keyword>
<dbReference type="PANTHER" id="PTHR30474:SF2">
    <property type="entry name" value="PEPTIDOGLYCAN GLYCOSYLTRANSFERASE FTSW-RELATED"/>
    <property type="match status" value="1"/>
</dbReference>
<dbReference type="GO" id="GO:0009252">
    <property type="term" value="P:peptidoglycan biosynthetic process"/>
    <property type="evidence" value="ECO:0007669"/>
    <property type="project" value="UniProtKB-KW"/>
</dbReference>
<evidence type="ECO:0000256" key="12">
    <source>
        <dbReference type="ARBA" id="ARBA00041185"/>
    </source>
</evidence>
<feature type="transmembrane region" description="Helical" evidence="17">
    <location>
        <begin position="92"/>
        <end position="110"/>
    </location>
</feature>
<evidence type="ECO:0000313" key="19">
    <source>
        <dbReference type="Proteomes" id="UP000269154"/>
    </source>
</evidence>
<keyword evidence="3" id="KW-0808">Transferase</keyword>
<dbReference type="GO" id="GO:0051301">
    <property type="term" value="P:cell division"/>
    <property type="evidence" value="ECO:0007669"/>
    <property type="project" value="InterPro"/>
</dbReference>
<dbReference type="EC" id="2.4.99.28" evidence="14"/>
<dbReference type="InterPro" id="IPR018365">
    <property type="entry name" value="Cell_cycle_FtsW-rel_CS"/>
</dbReference>
<dbReference type="RefSeq" id="WP_124154661.1">
    <property type="nucleotide sequence ID" value="NZ_CAWOLW010000457.1"/>
</dbReference>
<keyword evidence="4 17" id="KW-0812">Transmembrane</keyword>
<evidence type="ECO:0000256" key="8">
    <source>
        <dbReference type="ARBA" id="ARBA00023136"/>
    </source>
</evidence>
<feature type="transmembrane region" description="Helical" evidence="17">
    <location>
        <begin position="23"/>
        <end position="42"/>
    </location>
</feature>
<keyword evidence="6" id="KW-0573">Peptidoglycan synthesis</keyword>
<comment type="subcellular location">
    <subcellularLocation>
        <location evidence="1">Membrane</location>
        <topology evidence="1">Multi-pass membrane protein</topology>
    </subcellularLocation>
</comment>
<name>A0A3N6PMY5_9CYAN</name>
<evidence type="ECO:0000256" key="1">
    <source>
        <dbReference type="ARBA" id="ARBA00004141"/>
    </source>
</evidence>
<evidence type="ECO:0000256" key="7">
    <source>
        <dbReference type="ARBA" id="ARBA00022989"/>
    </source>
</evidence>
<feature type="transmembrane region" description="Helical" evidence="17">
    <location>
        <begin position="150"/>
        <end position="169"/>
    </location>
</feature>
<comment type="caution">
    <text evidence="18">The sequence shown here is derived from an EMBL/GenBank/DDBJ whole genome shotgun (WGS) entry which is preliminary data.</text>
</comment>
<comment type="function">
    <text evidence="16">Peptidoglycan polymerase that is essential for cell division.</text>
</comment>